<evidence type="ECO:0000313" key="4">
    <source>
        <dbReference type="Proteomes" id="UP000521943"/>
    </source>
</evidence>
<keyword evidence="2" id="KW-0812">Transmembrane</keyword>
<organism evidence="3 4">
    <name type="scientific">Ephemerocybe angulata</name>
    <dbReference type="NCBI Taxonomy" id="980116"/>
    <lineage>
        <taxon>Eukaryota</taxon>
        <taxon>Fungi</taxon>
        <taxon>Dikarya</taxon>
        <taxon>Basidiomycota</taxon>
        <taxon>Agaricomycotina</taxon>
        <taxon>Agaricomycetes</taxon>
        <taxon>Agaricomycetidae</taxon>
        <taxon>Agaricales</taxon>
        <taxon>Agaricineae</taxon>
        <taxon>Psathyrellaceae</taxon>
        <taxon>Ephemerocybe</taxon>
    </lineage>
</organism>
<feature type="transmembrane region" description="Helical" evidence="2">
    <location>
        <begin position="12"/>
        <end position="29"/>
    </location>
</feature>
<dbReference type="OrthoDB" id="10338223at2759"/>
<dbReference type="Proteomes" id="UP000521943">
    <property type="component" value="Unassembled WGS sequence"/>
</dbReference>
<evidence type="ECO:0000256" key="2">
    <source>
        <dbReference type="SAM" id="Phobius"/>
    </source>
</evidence>
<dbReference type="EMBL" id="JACGCI010000027">
    <property type="protein sequence ID" value="KAF6756250.1"/>
    <property type="molecule type" value="Genomic_DNA"/>
</dbReference>
<evidence type="ECO:0000313" key="3">
    <source>
        <dbReference type="EMBL" id="KAF6756250.1"/>
    </source>
</evidence>
<evidence type="ECO:0000256" key="1">
    <source>
        <dbReference type="SAM" id="MobiDB-lite"/>
    </source>
</evidence>
<name>A0A8H6I037_9AGAR</name>
<feature type="region of interest" description="Disordered" evidence="1">
    <location>
        <begin position="145"/>
        <end position="180"/>
    </location>
</feature>
<dbReference type="AlphaFoldDB" id="A0A8H6I037"/>
<keyword evidence="2" id="KW-0472">Membrane</keyword>
<comment type="caution">
    <text evidence="3">The sequence shown here is derived from an EMBL/GenBank/DDBJ whole genome shotgun (WGS) entry which is preliminary data.</text>
</comment>
<accession>A0A8H6I037</accession>
<feature type="compositionally biased region" description="Polar residues" evidence="1">
    <location>
        <begin position="146"/>
        <end position="155"/>
    </location>
</feature>
<keyword evidence="4" id="KW-1185">Reference proteome</keyword>
<feature type="region of interest" description="Disordered" evidence="1">
    <location>
        <begin position="41"/>
        <end position="71"/>
    </location>
</feature>
<protein>
    <submittedName>
        <fullName evidence="3">Uncharacterized protein</fullName>
    </submittedName>
</protein>
<sequence length="180" mass="19679">MSDQGTYLGAKLGAVLGGLLLLIIFLYFAKKHRVNRLRAQSGRNDLEASPESAPPRAQRQDTLPPPSYPEYATGKLVASTPIFPPPHIDFPADLPFADRMKKAQEIMQELDSLNASAPAGGYPPETAEAKKVMELRQTVAWLMNTPEAQETSRPDTQAYPPPPPFSMPAPAYVHEGRTGQ</sequence>
<keyword evidence="2" id="KW-1133">Transmembrane helix</keyword>
<gene>
    <name evidence="3" type="ORF">DFP72DRAFT_1045137</name>
</gene>
<reference evidence="3 4" key="1">
    <citation type="submission" date="2020-07" db="EMBL/GenBank/DDBJ databases">
        <title>Comparative genomics of pyrophilous fungi reveals a link between fire events and developmental genes.</title>
        <authorList>
            <consortium name="DOE Joint Genome Institute"/>
            <person name="Steindorff A.S."/>
            <person name="Carver A."/>
            <person name="Calhoun S."/>
            <person name="Stillman K."/>
            <person name="Liu H."/>
            <person name="Lipzen A."/>
            <person name="Pangilinan J."/>
            <person name="Labutti K."/>
            <person name="Bruns T.D."/>
            <person name="Grigoriev I.V."/>
        </authorList>
    </citation>
    <scope>NUCLEOTIDE SEQUENCE [LARGE SCALE GENOMIC DNA]</scope>
    <source>
        <strain evidence="3 4">CBS 144469</strain>
    </source>
</reference>
<proteinExistence type="predicted"/>